<gene>
    <name evidence="8" type="ORF">RM540_02245</name>
</gene>
<evidence type="ECO:0000256" key="2">
    <source>
        <dbReference type="ARBA" id="ARBA00022729"/>
    </source>
</evidence>
<dbReference type="PANTHER" id="PTHR30332:SF24">
    <property type="entry name" value="SECRETIN GSPD-RELATED"/>
    <property type="match status" value="1"/>
</dbReference>
<evidence type="ECO:0000256" key="1">
    <source>
        <dbReference type="ARBA" id="ARBA00004370"/>
    </source>
</evidence>
<dbReference type="PANTHER" id="PTHR30332">
    <property type="entry name" value="PROBABLE GENERAL SECRETION PATHWAY PROTEIN D"/>
    <property type="match status" value="1"/>
</dbReference>
<evidence type="ECO:0000313" key="9">
    <source>
        <dbReference type="Proteomes" id="UP001267426"/>
    </source>
</evidence>
<comment type="caution">
    <text evidence="8">The sequence shown here is derived from an EMBL/GenBank/DDBJ whole genome shotgun (WGS) entry which is preliminary data.</text>
</comment>
<dbReference type="PRINTS" id="PR00811">
    <property type="entry name" value="BCTERIALGSPD"/>
</dbReference>
<proteinExistence type="inferred from homology"/>
<dbReference type="InterPro" id="IPR004846">
    <property type="entry name" value="T2SS/T3SS_dom"/>
</dbReference>
<evidence type="ECO:0000259" key="7">
    <source>
        <dbReference type="Pfam" id="PF00263"/>
    </source>
</evidence>
<evidence type="ECO:0000256" key="3">
    <source>
        <dbReference type="ARBA" id="ARBA00023136"/>
    </source>
</evidence>
<reference evidence="8 9" key="1">
    <citation type="submission" date="2023-09" db="EMBL/GenBank/DDBJ databases">
        <authorList>
            <person name="Rey-Velasco X."/>
        </authorList>
    </citation>
    <scope>NUCLEOTIDE SEQUENCE [LARGE SCALE GENOMIC DNA]</scope>
    <source>
        <strain evidence="8 9">F394</strain>
    </source>
</reference>
<feature type="chain" id="PRO_5047219178" evidence="6">
    <location>
        <begin position="41"/>
        <end position="469"/>
    </location>
</feature>
<organism evidence="8 9">
    <name type="scientific">Rubrivirga litoralis</name>
    <dbReference type="NCBI Taxonomy" id="3075598"/>
    <lineage>
        <taxon>Bacteria</taxon>
        <taxon>Pseudomonadati</taxon>
        <taxon>Rhodothermota</taxon>
        <taxon>Rhodothermia</taxon>
        <taxon>Rhodothermales</taxon>
        <taxon>Rubricoccaceae</taxon>
        <taxon>Rubrivirga</taxon>
    </lineage>
</organism>
<protein>
    <submittedName>
        <fullName evidence="8">Type II and III secretion system protein</fullName>
    </submittedName>
</protein>
<keyword evidence="9" id="KW-1185">Reference proteome</keyword>
<dbReference type="Pfam" id="PF00263">
    <property type="entry name" value="Secretin"/>
    <property type="match status" value="1"/>
</dbReference>
<evidence type="ECO:0000256" key="6">
    <source>
        <dbReference type="SAM" id="SignalP"/>
    </source>
</evidence>
<accession>A0ABU3BMQ5</accession>
<feature type="signal peptide" evidence="6">
    <location>
        <begin position="1"/>
        <end position="40"/>
    </location>
</feature>
<name>A0ABU3BMQ5_9BACT</name>
<dbReference type="EMBL" id="JAVRHT010000003">
    <property type="protein sequence ID" value="MDT0630556.1"/>
    <property type="molecule type" value="Genomic_DNA"/>
</dbReference>
<evidence type="ECO:0000256" key="5">
    <source>
        <dbReference type="SAM" id="MobiDB-lite"/>
    </source>
</evidence>
<evidence type="ECO:0000256" key="4">
    <source>
        <dbReference type="RuleBase" id="RU004003"/>
    </source>
</evidence>
<dbReference type="RefSeq" id="WP_311661747.1">
    <property type="nucleotide sequence ID" value="NZ_JAVRHT010000003.1"/>
</dbReference>
<feature type="domain" description="Type II/III secretion system secretin-like" evidence="7">
    <location>
        <begin position="259"/>
        <end position="419"/>
    </location>
</feature>
<feature type="region of interest" description="Disordered" evidence="5">
    <location>
        <begin position="444"/>
        <end position="469"/>
    </location>
</feature>
<dbReference type="InterPro" id="IPR050810">
    <property type="entry name" value="Bact_Secretion_Sys_Channel"/>
</dbReference>
<evidence type="ECO:0000313" key="8">
    <source>
        <dbReference type="EMBL" id="MDT0630556.1"/>
    </source>
</evidence>
<keyword evidence="3" id="KW-0472">Membrane</keyword>
<dbReference type="InterPro" id="IPR001775">
    <property type="entry name" value="GspD/PilQ"/>
</dbReference>
<sequence>MTHPAPRPRRLLALASPSLLGAALLAALALPTLGAPAAHAQASELVRGYVPPAELVSFPASTPMDQFLRLVNPTFFRVTGKRVVDPLDRQDAIGVSLSGVHFVDAFELVLDRGGLDFAESDGYFIVTDPAVVATTSDGQVATPIGAAGPVAAAASTLPATADTREIRIDAIIFELNTSRSREVGTNWAALFGQAAGQGGAGGGQGGGVGGGGGEQAGNAGARPTFYVDGGTFFDALDGFLEVSSDRIELSFLLNLFRYLEQEGFGQTIAAPFTTVQSGETAKIQSGQDIPINLRDFSGNTVSSFVSTGVIINALPTLIVDEREGAPVEFIHLDVNVEKSSGTPSAFGIAINKNSTTTQIPLLSGEMRAIGGLTSQEESFTRSGVPILKDIPILKYLFSYKQKQVTKKELIVVLQARVVDDLRTRQAGELPRSLLRQEREDVRERMDRFNAGSGQRLELPEPADPVRVDQ</sequence>
<comment type="subcellular location">
    <subcellularLocation>
        <location evidence="1">Membrane</location>
    </subcellularLocation>
</comment>
<dbReference type="Proteomes" id="UP001267426">
    <property type="component" value="Unassembled WGS sequence"/>
</dbReference>
<keyword evidence="2 6" id="KW-0732">Signal</keyword>
<comment type="similarity">
    <text evidence="4">Belongs to the bacterial secretin family.</text>
</comment>